<dbReference type="PROSITE" id="PS50125">
    <property type="entry name" value="GUANYLATE_CYCLASE_2"/>
    <property type="match status" value="1"/>
</dbReference>
<gene>
    <name evidence="4" type="ORF">BSAL_61365</name>
</gene>
<dbReference type="EMBL" id="CYKH01000298">
    <property type="protein sequence ID" value="CUI12837.1"/>
    <property type="molecule type" value="Genomic_DNA"/>
</dbReference>
<dbReference type="InterPro" id="IPR029787">
    <property type="entry name" value="Nucleotide_cyclase"/>
</dbReference>
<dbReference type="VEuPathDB" id="TriTrypDB:BSAL_61365"/>
<sequence length="198" mass="21842">MNTEKYNPNFQWTMPTCGVEYSPLIVPTKLNVALIAGLAAPLGTVALGALVYFACCFGRRSNRTAPKSPESPFAMVFTDIQSSTSLWARAPEAMGEALEQHHALLRKLVSRHDGYEVKTIGDSFMVAFKHARDAADFGLAIQTLLFGTAWSPEIDDVYVALAQEAHEEMLLNEDPKKAAERRAREGGAAMHQWEDEVN</sequence>
<feature type="transmembrane region" description="Helical" evidence="2">
    <location>
        <begin position="32"/>
        <end position="57"/>
    </location>
</feature>
<feature type="region of interest" description="Disordered" evidence="1">
    <location>
        <begin position="174"/>
        <end position="198"/>
    </location>
</feature>
<dbReference type="GO" id="GO:0035556">
    <property type="term" value="P:intracellular signal transduction"/>
    <property type="evidence" value="ECO:0007669"/>
    <property type="project" value="InterPro"/>
</dbReference>
<dbReference type="GO" id="GO:0009190">
    <property type="term" value="P:cyclic nucleotide biosynthetic process"/>
    <property type="evidence" value="ECO:0007669"/>
    <property type="project" value="InterPro"/>
</dbReference>
<keyword evidence="2" id="KW-0812">Transmembrane</keyword>
<dbReference type="InterPro" id="IPR050697">
    <property type="entry name" value="Adenylyl/Guanylyl_Cyclase_3/4"/>
</dbReference>
<name>A0A0S4KM81_BODSA</name>
<feature type="domain" description="Guanylate cyclase" evidence="3">
    <location>
        <begin position="74"/>
        <end position="127"/>
    </location>
</feature>
<keyword evidence="2" id="KW-0472">Membrane</keyword>
<dbReference type="PANTHER" id="PTHR43081:SF1">
    <property type="entry name" value="ADENYLATE CYCLASE, TERMINAL-DIFFERENTIATION SPECIFIC"/>
    <property type="match status" value="1"/>
</dbReference>
<dbReference type="Proteomes" id="UP000051952">
    <property type="component" value="Unassembled WGS sequence"/>
</dbReference>
<evidence type="ECO:0000256" key="1">
    <source>
        <dbReference type="SAM" id="MobiDB-lite"/>
    </source>
</evidence>
<keyword evidence="4" id="KW-0675">Receptor</keyword>
<evidence type="ECO:0000313" key="4">
    <source>
        <dbReference type="EMBL" id="CUI12837.1"/>
    </source>
</evidence>
<proteinExistence type="predicted"/>
<evidence type="ECO:0000313" key="5">
    <source>
        <dbReference type="Proteomes" id="UP000051952"/>
    </source>
</evidence>
<dbReference type="AlphaFoldDB" id="A0A0S4KM81"/>
<dbReference type="SMART" id="SM00044">
    <property type="entry name" value="CYCc"/>
    <property type="match status" value="1"/>
</dbReference>
<keyword evidence="2" id="KW-1133">Transmembrane helix</keyword>
<dbReference type="SUPFAM" id="SSF55073">
    <property type="entry name" value="Nucleotide cyclase"/>
    <property type="match status" value="1"/>
</dbReference>
<evidence type="ECO:0000259" key="3">
    <source>
        <dbReference type="PROSITE" id="PS50125"/>
    </source>
</evidence>
<keyword evidence="5" id="KW-1185">Reference proteome</keyword>
<dbReference type="InterPro" id="IPR001054">
    <property type="entry name" value="A/G_cyclase"/>
</dbReference>
<dbReference type="PANTHER" id="PTHR43081">
    <property type="entry name" value="ADENYLATE CYCLASE, TERMINAL-DIFFERENTIATION SPECIFIC-RELATED"/>
    <property type="match status" value="1"/>
</dbReference>
<organism evidence="4 5">
    <name type="scientific">Bodo saltans</name>
    <name type="common">Flagellated protozoan</name>
    <dbReference type="NCBI Taxonomy" id="75058"/>
    <lineage>
        <taxon>Eukaryota</taxon>
        <taxon>Discoba</taxon>
        <taxon>Euglenozoa</taxon>
        <taxon>Kinetoplastea</taxon>
        <taxon>Metakinetoplastina</taxon>
        <taxon>Eubodonida</taxon>
        <taxon>Bodonidae</taxon>
        <taxon>Bodo</taxon>
    </lineage>
</organism>
<feature type="compositionally biased region" description="Basic and acidic residues" evidence="1">
    <location>
        <begin position="174"/>
        <end position="185"/>
    </location>
</feature>
<dbReference type="CDD" id="cd07302">
    <property type="entry name" value="CHD"/>
    <property type="match status" value="1"/>
</dbReference>
<protein>
    <submittedName>
        <fullName evidence="4">Receptor-type adenylate cyclase, putative</fullName>
    </submittedName>
</protein>
<dbReference type="Pfam" id="PF00211">
    <property type="entry name" value="Guanylate_cyc"/>
    <property type="match status" value="1"/>
</dbReference>
<accession>A0A0S4KM81</accession>
<dbReference type="Gene3D" id="3.30.70.1230">
    <property type="entry name" value="Nucleotide cyclase"/>
    <property type="match status" value="1"/>
</dbReference>
<feature type="non-terminal residue" evidence="4">
    <location>
        <position position="198"/>
    </location>
</feature>
<evidence type="ECO:0000256" key="2">
    <source>
        <dbReference type="SAM" id="Phobius"/>
    </source>
</evidence>
<dbReference type="OrthoDB" id="542522at2759"/>
<reference evidence="5" key="1">
    <citation type="submission" date="2015-09" db="EMBL/GenBank/DDBJ databases">
        <authorList>
            <consortium name="Pathogen Informatics"/>
        </authorList>
    </citation>
    <scope>NUCLEOTIDE SEQUENCE [LARGE SCALE GENOMIC DNA]</scope>
    <source>
        <strain evidence="5">Lake Konstanz</strain>
    </source>
</reference>